<dbReference type="Proteomes" id="UP000828048">
    <property type="component" value="Chromosome 2"/>
</dbReference>
<keyword evidence="2" id="KW-1185">Reference proteome</keyword>
<name>A0ACB7WY10_9ERIC</name>
<gene>
    <name evidence="1" type="ORF">Vadar_005563</name>
</gene>
<reference evidence="1 2" key="1">
    <citation type="journal article" date="2021" name="Hortic Res">
        <title>High-quality reference genome and annotation aids understanding of berry development for evergreen blueberry (Vaccinium darrowii).</title>
        <authorList>
            <person name="Yu J."/>
            <person name="Hulse-Kemp A.M."/>
            <person name="Babiker E."/>
            <person name="Staton M."/>
        </authorList>
    </citation>
    <scope>NUCLEOTIDE SEQUENCE [LARGE SCALE GENOMIC DNA]</scope>
    <source>
        <strain evidence="2">cv. NJ 8807/NJ 8810</strain>
        <tissue evidence="1">Young leaf</tissue>
    </source>
</reference>
<protein>
    <submittedName>
        <fullName evidence="1">Uncharacterized protein</fullName>
    </submittedName>
</protein>
<evidence type="ECO:0000313" key="1">
    <source>
        <dbReference type="EMBL" id="KAH7833367.1"/>
    </source>
</evidence>
<evidence type="ECO:0000313" key="2">
    <source>
        <dbReference type="Proteomes" id="UP000828048"/>
    </source>
</evidence>
<dbReference type="EMBL" id="CM037152">
    <property type="protein sequence ID" value="KAH7833367.1"/>
    <property type="molecule type" value="Genomic_DNA"/>
</dbReference>
<comment type="caution">
    <text evidence="1">The sequence shown here is derived from an EMBL/GenBank/DDBJ whole genome shotgun (WGS) entry which is preliminary data.</text>
</comment>
<sequence length="88" mass="9867">MEFTGRFPPRPCPLQTTHVLSQPRRRHRILSKFSGIDSKKPNLRKDFRSKTINFSYSPAISRANSSLTGKTDKKQAASSSAFVVSNLS</sequence>
<proteinExistence type="predicted"/>
<accession>A0ACB7WY10</accession>
<organism evidence="1 2">
    <name type="scientific">Vaccinium darrowii</name>
    <dbReference type="NCBI Taxonomy" id="229202"/>
    <lineage>
        <taxon>Eukaryota</taxon>
        <taxon>Viridiplantae</taxon>
        <taxon>Streptophyta</taxon>
        <taxon>Embryophyta</taxon>
        <taxon>Tracheophyta</taxon>
        <taxon>Spermatophyta</taxon>
        <taxon>Magnoliopsida</taxon>
        <taxon>eudicotyledons</taxon>
        <taxon>Gunneridae</taxon>
        <taxon>Pentapetalae</taxon>
        <taxon>asterids</taxon>
        <taxon>Ericales</taxon>
        <taxon>Ericaceae</taxon>
        <taxon>Vaccinioideae</taxon>
        <taxon>Vaccinieae</taxon>
        <taxon>Vaccinium</taxon>
    </lineage>
</organism>